<evidence type="ECO:0000313" key="4">
    <source>
        <dbReference type="EMBL" id="PWR71561.1"/>
    </source>
</evidence>
<sequence length="182" mass="19871">MKVIGIVGMPGSGKGEFSAVSAELGIPVVVMGDVIREEVKKEGLPPVDASMGIVARRLREQYGMAAIAHVCIPVIESQNSQVVLIDGIRGDAEVKVFAEHFPDFILIAIDSPLETRYDRLKVRGRSDDLKNISELHTRDERESSFGLREAMGLATMRVQNTGTLDEYRCTVRSTLEQIAGAS</sequence>
<dbReference type="InterPro" id="IPR022970">
    <property type="entry name" value="NTP_hydrolase-rel"/>
</dbReference>
<comment type="caution">
    <text evidence="4">The sequence shown here is derived from an EMBL/GenBank/DDBJ whole genome shotgun (WGS) entry which is preliminary data.</text>
</comment>
<feature type="binding site" evidence="3">
    <location>
        <begin position="8"/>
        <end position="15"/>
    </location>
    <ligand>
        <name>ATP</name>
        <dbReference type="ChEBI" id="CHEBI:30616"/>
    </ligand>
</feature>
<dbReference type="Gene3D" id="3.40.50.300">
    <property type="entry name" value="P-loop containing nucleotide triphosphate hydrolases"/>
    <property type="match status" value="1"/>
</dbReference>
<organism evidence="4 5">
    <name type="scientific">Methanospirillum lacunae</name>
    <dbReference type="NCBI Taxonomy" id="668570"/>
    <lineage>
        <taxon>Archaea</taxon>
        <taxon>Methanobacteriati</taxon>
        <taxon>Methanobacteriota</taxon>
        <taxon>Stenosarchaea group</taxon>
        <taxon>Methanomicrobia</taxon>
        <taxon>Methanomicrobiales</taxon>
        <taxon>Methanospirillaceae</taxon>
        <taxon>Methanospirillum</taxon>
    </lineage>
</organism>
<evidence type="ECO:0000256" key="1">
    <source>
        <dbReference type="ARBA" id="ARBA00022741"/>
    </source>
</evidence>
<dbReference type="Pfam" id="PF13207">
    <property type="entry name" value="AAA_17"/>
    <property type="match status" value="1"/>
</dbReference>
<accession>A0A2V2N7M9</accession>
<dbReference type="HAMAP" id="MF_01111">
    <property type="entry name" value="UPF0200"/>
    <property type="match status" value="1"/>
</dbReference>
<evidence type="ECO:0000256" key="2">
    <source>
        <dbReference type="ARBA" id="ARBA00022840"/>
    </source>
</evidence>
<protein>
    <recommendedName>
        <fullName evidence="3">UPF0200 protein DK846_11955</fullName>
    </recommendedName>
</protein>
<dbReference type="OrthoDB" id="85381at2157"/>
<dbReference type="EMBL" id="QGMY01000008">
    <property type="protein sequence ID" value="PWR71561.1"/>
    <property type="molecule type" value="Genomic_DNA"/>
</dbReference>
<keyword evidence="5" id="KW-1185">Reference proteome</keyword>
<dbReference type="PANTHER" id="PTHR41930">
    <property type="entry name" value="UPF0200 PROTEIN MJ1399"/>
    <property type="match status" value="1"/>
</dbReference>
<dbReference type="GO" id="GO:0005524">
    <property type="term" value="F:ATP binding"/>
    <property type="evidence" value="ECO:0007669"/>
    <property type="project" value="UniProtKB-UniRule"/>
</dbReference>
<gene>
    <name evidence="4" type="ORF">DK846_11955</name>
</gene>
<proteinExistence type="inferred from homology"/>
<dbReference type="SUPFAM" id="SSF52540">
    <property type="entry name" value="P-loop containing nucleoside triphosphate hydrolases"/>
    <property type="match status" value="1"/>
</dbReference>
<dbReference type="Proteomes" id="UP000245657">
    <property type="component" value="Unassembled WGS sequence"/>
</dbReference>
<dbReference type="GO" id="GO:0016301">
    <property type="term" value="F:kinase activity"/>
    <property type="evidence" value="ECO:0007669"/>
    <property type="project" value="UniProtKB-KW"/>
</dbReference>
<keyword evidence="4" id="KW-0418">Kinase</keyword>
<evidence type="ECO:0000256" key="3">
    <source>
        <dbReference type="HAMAP-Rule" id="MF_01111"/>
    </source>
</evidence>
<evidence type="ECO:0000313" key="5">
    <source>
        <dbReference type="Proteomes" id="UP000245657"/>
    </source>
</evidence>
<dbReference type="InterPro" id="IPR027417">
    <property type="entry name" value="P-loop_NTPase"/>
</dbReference>
<keyword evidence="1 3" id="KW-0547">Nucleotide-binding</keyword>
<dbReference type="RefSeq" id="WP_109969179.1">
    <property type="nucleotide sequence ID" value="NZ_CP176093.1"/>
</dbReference>
<reference evidence="4 5" key="1">
    <citation type="submission" date="2018-05" db="EMBL/GenBank/DDBJ databases">
        <title>Draft genome of Methanospirillum lacunae Ki8-1.</title>
        <authorList>
            <person name="Dueholm M.S."/>
            <person name="Nielsen P.H."/>
            <person name="Bakmann L.F."/>
            <person name="Otzen D.E."/>
        </authorList>
    </citation>
    <scope>NUCLEOTIDE SEQUENCE [LARGE SCALE GENOMIC DNA]</scope>
    <source>
        <strain evidence="4 5">Ki8-1</strain>
    </source>
</reference>
<name>A0A2V2N7M9_9EURY</name>
<keyword evidence="4" id="KW-0808">Transferase</keyword>
<keyword evidence="2 3" id="KW-0067">ATP-binding</keyword>
<dbReference type="AlphaFoldDB" id="A0A2V2N7M9"/>
<comment type="similarity">
    <text evidence="3">Belongs to the UPF0200 family.</text>
</comment>
<dbReference type="PANTHER" id="PTHR41930:SF1">
    <property type="entry name" value="DEPHOSPHO-COA KINASE"/>
    <property type="match status" value="1"/>
</dbReference>
<dbReference type="GeneID" id="97550281"/>